<protein>
    <submittedName>
        <fullName evidence="2">Uncharacterized protein</fullName>
    </submittedName>
</protein>
<accession>A0A1J5UN04</accession>
<evidence type="ECO:0000313" key="3">
    <source>
        <dbReference type="Proteomes" id="UP000182798"/>
    </source>
</evidence>
<dbReference type="Proteomes" id="UP000182798">
    <property type="component" value="Unassembled WGS sequence"/>
</dbReference>
<name>A0A1J5UN04_9GAMM</name>
<evidence type="ECO:0000313" key="2">
    <source>
        <dbReference type="EMBL" id="OIR25607.1"/>
    </source>
</evidence>
<keyword evidence="1" id="KW-1133">Transmembrane helix</keyword>
<evidence type="ECO:0000256" key="1">
    <source>
        <dbReference type="SAM" id="Phobius"/>
    </source>
</evidence>
<comment type="caution">
    <text evidence="2">The sequence shown here is derived from an EMBL/GenBank/DDBJ whole genome shotgun (WGS) entry which is preliminary data.</text>
</comment>
<dbReference type="EMBL" id="MIQH01000158">
    <property type="protein sequence ID" value="OIR25607.1"/>
    <property type="molecule type" value="Genomic_DNA"/>
</dbReference>
<feature type="transmembrane region" description="Helical" evidence="1">
    <location>
        <begin position="9"/>
        <end position="27"/>
    </location>
</feature>
<proteinExistence type="predicted"/>
<dbReference type="AlphaFoldDB" id="A0A1J5UN04"/>
<keyword evidence="1" id="KW-0812">Transmembrane</keyword>
<organism evidence="2 3">
    <name type="scientific">Bathymodiolus thermophilus thioautotrophic gill symbiont</name>
    <dbReference type="NCBI Taxonomy" id="2360"/>
    <lineage>
        <taxon>Bacteria</taxon>
        <taxon>Pseudomonadati</taxon>
        <taxon>Pseudomonadota</taxon>
        <taxon>Gammaproteobacteria</taxon>
        <taxon>sulfur-oxidizing symbionts</taxon>
    </lineage>
</organism>
<gene>
    <name evidence="2" type="ORF">BGC33_07230</name>
</gene>
<sequence length="108" mass="12287">MRFQSGDRLLIYLMLIVGTLFTSWYSVRLRFNLFLGVNKSVRPIIHEKEAVSVKFAYRGLLFSSVVIGFLLVCLCSDLDLTAIVENIEKFIVMSLVIMSVSIVEFSSK</sequence>
<reference evidence="3" key="1">
    <citation type="submission" date="2016-09" db="EMBL/GenBank/DDBJ databases">
        <title>Genome Sequence of Bathymodiolus thermophilus sulfur-oxidizing gill endosymbiont.</title>
        <authorList>
            <person name="Ponnudurai R."/>
            <person name="Kleiner M."/>
            <person name="Sayavedra L."/>
            <person name="Thuermer A."/>
            <person name="Felbeck H."/>
            <person name="Schlueter R."/>
            <person name="Schweder T."/>
            <person name="Markert S."/>
        </authorList>
    </citation>
    <scope>NUCLEOTIDE SEQUENCE [LARGE SCALE GENOMIC DNA]</scope>
    <source>
        <strain evidence="3">BAT/CrabSpa'14</strain>
    </source>
</reference>
<feature type="transmembrane region" description="Helical" evidence="1">
    <location>
        <begin position="55"/>
        <end position="78"/>
    </location>
</feature>
<keyword evidence="1" id="KW-0472">Membrane</keyword>